<comment type="subcellular location">
    <subcellularLocation>
        <location evidence="7">Cell membrane</location>
    </subcellularLocation>
    <subcellularLocation>
        <location evidence="7">Bacterial flagellum basal body</location>
    </subcellularLocation>
</comment>
<evidence type="ECO:0000256" key="6">
    <source>
        <dbReference type="ARBA" id="ARBA00037937"/>
    </source>
</evidence>
<dbReference type="EMBL" id="FPJW01000002">
    <property type="protein sequence ID" value="SFX22345.1"/>
    <property type="molecule type" value="Genomic_DNA"/>
</dbReference>
<keyword evidence="5 7" id="KW-0975">Bacterial flagellum</keyword>
<proteinExistence type="inferred from homology"/>
<keyword evidence="2 7" id="KW-0812">Transmembrane</keyword>
<evidence type="ECO:0000256" key="4">
    <source>
        <dbReference type="ARBA" id="ARBA00023136"/>
    </source>
</evidence>
<keyword evidence="4 7" id="KW-0472">Membrane</keyword>
<dbReference type="PANTHER" id="PTHR38766">
    <property type="entry name" value="FLAGELLAR PROTEIN FLIO"/>
    <property type="match status" value="1"/>
</dbReference>
<dbReference type="Pfam" id="PF04347">
    <property type="entry name" value="FliO"/>
    <property type="match status" value="1"/>
</dbReference>
<dbReference type="InterPro" id="IPR022781">
    <property type="entry name" value="Flagellar_biosynth_FliO"/>
</dbReference>
<keyword evidence="8" id="KW-0282">Flagellum</keyword>
<sequence length="159" mass="17348">MLYAALKNIKVQRAGISCPLLLLCFFSPSLLAMSDRPVPSTAAAATQIGLGLLVVLLLLFFLAWLVRRLNLVPGAMGAAGGMKVLAVLPLSNRERLILVQVGSEQLLLGVTQQQINLIHRLEEPLSTEGSQQAAFASLLDYWKQKTTRHRKGDSGDEER</sequence>
<accession>A0A1K1VB32</accession>
<keyword evidence="3 7" id="KW-1133">Transmembrane helix</keyword>
<feature type="transmembrane region" description="Helical" evidence="7">
    <location>
        <begin position="44"/>
        <end position="66"/>
    </location>
</feature>
<keyword evidence="9" id="KW-1185">Reference proteome</keyword>
<dbReference type="RefSeq" id="WP_084661894.1">
    <property type="nucleotide sequence ID" value="NZ_FPJW01000002.1"/>
</dbReference>
<evidence type="ECO:0000313" key="8">
    <source>
        <dbReference type="EMBL" id="SFX22345.1"/>
    </source>
</evidence>
<dbReference type="GO" id="GO:0009425">
    <property type="term" value="C:bacterial-type flagellum basal body"/>
    <property type="evidence" value="ECO:0007669"/>
    <property type="project" value="UniProtKB-SubCell"/>
</dbReference>
<name>A0A1K1VB32_9GAMM</name>
<keyword evidence="8" id="KW-0969">Cilium</keyword>
<dbReference type="GO" id="GO:0044781">
    <property type="term" value="P:bacterial-type flagellum organization"/>
    <property type="evidence" value="ECO:0007669"/>
    <property type="project" value="UniProtKB-UniRule"/>
</dbReference>
<evidence type="ECO:0000256" key="3">
    <source>
        <dbReference type="ARBA" id="ARBA00022989"/>
    </source>
</evidence>
<dbReference type="STRING" id="1122209.SAMN02745752_00875"/>
<keyword evidence="1 7" id="KW-1003">Cell membrane</keyword>
<dbReference type="OrthoDB" id="5741235at2"/>
<gene>
    <name evidence="8" type="ORF">SAMN02745752_00875</name>
</gene>
<keyword evidence="8" id="KW-0966">Cell projection</keyword>
<evidence type="ECO:0000256" key="7">
    <source>
        <dbReference type="RuleBase" id="RU362064"/>
    </source>
</evidence>
<dbReference type="GO" id="GO:0005886">
    <property type="term" value="C:plasma membrane"/>
    <property type="evidence" value="ECO:0007669"/>
    <property type="project" value="UniProtKB-SubCell"/>
</dbReference>
<protein>
    <recommendedName>
        <fullName evidence="7">Flagellar protein</fullName>
    </recommendedName>
</protein>
<dbReference type="NCBIfam" id="TIGR03500">
    <property type="entry name" value="FliO_TIGR"/>
    <property type="match status" value="1"/>
</dbReference>
<comment type="similarity">
    <text evidence="6 7">Belongs to the FliO/MopB family.</text>
</comment>
<reference evidence="8 9" key="1">
    <citation type="submission" date="2016-11" db="EMBL/GenBank/DDBJ databases">
        <authorList>
            <person name="Jaros S."/>
            <person name="Januszkiewicz K."/>
            <person name="Wedrychowicz H."/>
        </authorList>
    </citation>
    <scope>NUCLEOTIDE SEQUENCE [LARGE SCALE GENOMIC DNA]</scope>
    <source>
        <strain evidence="8 9">DSM 21637</strain>
    </source>
</reference>
<evidence type="ECO:0000256" key="5">
    <source>
        <dbReference type="ARBA" id="ARBA00023143"/>
    </source>
</evidence>
<dbReference type="PANTHER" id="PTHR38766:SF1">
    <property type="entry name" value="FLAGELLAR PROTEIN FLIO"/>
    <property type="match status" value="1"/>
</dbReference>
<evidence type="ECO:0000256" key="1">
    <source>
        <dbReference type="ARBA" id="ARBA00022475"/>
    </source>
</evidence>
<dbReference type="AlphaFoldDB" id="A0A1K1VB32"/>
<evidence type="ECO:0000256" key="2">
    <source>
        <dbReference type="ARBA" id="ARBA00022692"/>
    </source>
</evidence>
<dbReference type="Proteomes" id="UP000182350">
    <property type="component" value="Unassembled WGS sequence"/>
</dbReference>
<organism evidence="8 9">
    <name type="scientific">Marinospirillum alkaliphilum DSM 21637</name>
    <dbReference type="NCBI Taxonomy" id="1122209"/>
    <lineage>
        <taxon>Bacteria</taxon>
        <taxon>Pseudomonadati</taxon>
        <taxon>Pseudomonadota</taxon>
        <taxon>Gammaproteobacteria</taxon>
        <taxon>Oceanospirillales</taxon>
        <taxon>Oceanospirillaceae</taxon>
        <taxon>Marinospirillum</taxon>
    </lineage>
</organism>
<evidence type="ECO:0000313" key="9">
    <source>
        <dbReference type="Proteomes" id="UP000182350"/>
    </source>
</evidence>
<dbReference type="InterPro" id="IPR052205">
    <property type="entry name" value="FliO/MopB"/>
</dbReference>